<feature type="chain" id="PRO_5001663863" description="Outer membrane protein beta-barrel domain-containing protein" evidence="2">
    <location>
        <begin position="28"/>
        <end position="262"/>
    </location>
</feature>
<dbReference type="STRING" id="1071679.BG57_32350"/>
<organism evidence="4 5">
    <name type="scientific">Caballeronia grimmiae</name>
    <dbReference type="NCBI Taxonomy" id="1071679"/>
    <lineage>
        <taxon>Bacteria</taxon>
        <taxon>Pseudomonadati</taxon>
        <taxon>Pseudomonadota</taxon>
        <taxon>Betaproteobacteria</taxon>
        <taxon>Burkholderiales</taxon>
        <taxon>Burkholderiaceae</taxon>
        <taxon>Caballeronia</taxon>
    </lineage>
</organism>
<protein>
    <recommendedName>
        <fullName evidence="7">Outer membrane protein beta-barrel domain-containing protein</fullName>
    </recommendedName>
</protein>
<reference evidence="3" key="4">
    <citation type="submission" date="2024-05" db="EMBL/GenBank/DDBJ databases">
        <authorList>
            <person name="Sun Q."/>
            <person name="Zhou Y."/>
        </authorList>
    </citation>
    <scope>NUCLEOTIDE SEQUENCE</scope>
    <source>
        <strain evidence="3">CGMCC 1.11013</strain>
    </source>
</reference>
<proteinExistence type="predicted"/>
<dbReference type="RefSeq" id="WP_035963387.1">
    <property type="nucleotide sequence ID" value="NZ_BMEG01000010.1"/>
</dbReference>
<sequence>MQPESRKAKAMWMSGAMMCALALDSNAQEQAVSKGQDAWQFSVTPYLWVAGQSGSVRIGRVIPAQNVNVHFSNVLSNLDFGVMGTLEARKGRWSIILDGFYISMGRDSDPILGGDLGTARLKLQNSIVQLAGAYRILPSDAVPVDLYAGVRYTNLNAKLTFSTSRLLPSGAARGTSVDWVDGLVGVRATYRFADRWSVWGSADAGAGGSNYSWQLIATVLFDATKNISMSGGFRILAQDYNTSSFYYNVRTAGPFIGARIRF</sequence>
<dbReference type="EMBL" id="JFHE01000009">
    <property type="protein sequence ID" value="KDR35143.1"/>
    <property type="molecule type" value="Genomic_DNA"/>
</dbReference>
<evidence type="ECO:0000313" key="4">
    <source>
        <dbReference type="EMBL" id="KDR35143.1"/>
    </source>
</evidence>
<accession>A0A069P3K6</accession>
<dbReference type="Proteomes" id="UP000027439">
    <property type="component" value="Unassembled WGS sequence"/>
</dbReference>
<reference evidence="3" key="1">
    <citation type="journal article" date="2014" name="Int. J. Syst. Evol. Microbiol.">
        <title>Complete genome of a new Firmicutes species belonging to the dominant human colonic microbiota ('Ruminococcus bicirculans') reveals two chromosomes and a selective capacity to utilize plant glucans.</title>
        <authorList>
            <consortium name="NISC Comparative Sequencing Program"/>
            <person name="Wegmann U."/>
            <person name="Louis P."/>
            <person name="Goesmann A."/>
            <person name="Henrissat B."/>
            <person name="Duncan S.H."/>
            <person name="Flint H.J."/>
        </authorList>
    </citation>
    <scope>NUCLEOTIDE SEQUENCE</scope>
    <source>
        <strain evidence="3">CGMCC 1.11013</strain>
    </source>
</reference>
<dbReference type="Proteomes" id="UP000597138">
    <property type="component" value="Unassembled WGS sequence"/>
</dbReference>
<dbReference type="EMBL" id="BMEG01000010">
    <property type="protein sequence ID" value="GGD88566.1"/>
    <property type="molecule type" value="Genomic_DNA"/>
</dbReference>
<evidence type="ECO:0000313" key="3">
    <source>
        <dbReference type="EMBL" id="GGD88566.1"/>
    </source>
</evidence>
<reference evidence="4 5" key="2">
    <citation type="submission" date="2014-03" db="EMBL/GenBank/DDBJ databases">
        <title>Draft Genome Sequences of Four Burkholderia Strains.</title>
        <authorList>
            <person name="Liu X.Y."/>
            <person name="Li C.X."/>
            <person name="Xu J.H."/>
        </authorList>
    </citation>
    <scope>NUCLEOTIDE SEQUENCE [LARGE SCALE GENOMIC DNA]</scope>
    <source>
        <strain evidence="4 5">R27</strain>
    </source>
</reference>
<dbReference type="eggNOG" id="COG2067">
    <property type="taxonomic scope" value="Bacteria"/>
</dbReference>
<dbReference type="GO" id="GO:0009279">
    <property type="term" value="C:cell outer membrane"/>
    <property type="evidence" value="ECO:0007669"/>
    <property type="project" value="UniProtKB-SubCell"/>
</dbReference>
<keyword evidence="2" id="KW-0732">Signal</keyword>
<dbReference type="SUPFAM" id="SSF56925">
    <property type="entry name" value="OMPA-like"/>
    <property type="match status" value="1"/>
</dbReference>
<comment type="subcellular location">
    <subcellularLocation>
        <location evidence="1">Cell outer membrane</location>
    </subcellularLocation>
</comment>
<dbReference type="OrthoDB" id="6555107at2"/>
<dbReference type="InterPro" id="IPR011250">
    <property type="entry name" value="OMP/PagP_B-barrel"/>
</dbReference>
<gene>
    <name evidence="4" type="ORF">BG57_32350</name>
    <name evidence="3" type="ORF">GCM10010985_48930</name>
</gene>
<comment type="caution">
    <text evidence="4">The sequence shown here is derived from an EMBL/GenBank/DDBJ whole genome shotgun (WGS) entry which is preliminary data.</text>
</comment>
<keyword evidence="6" id="KW-1185">Reference proteome</keyword>
<evidence type="ECO:0000313" key="5">
    <source>
        <dbReference type="Proteomes" id="UP000027439"/>
    </source>
</evidence>
<evidence type="ECO:0008006" key="7">
    <source>
        <dbReference type="Google" id="ProtNLM"/>
    </source>
</evidence>
<dbReference type="AlphaFoldDB" id="A0A069P3K6"/>
<feature type="signal peptide" evidence="2">
    <location>
        <begin position="1"/>
        <end position="27"/>
    </location>
</feature>
<evidence type="ECO:0000256" key="1">
    <source>
        <dbReference type="ARBA" id="ARBA00004442"/>
    </source>
</evidence>
<reference evidence="6" key="3">
    <citation type="journal article" date="2019" name="Int. J. Syst. Evol. Microbiol.">
        <title>The Global Catalogue of Microorganisms (GCM) 10K type strain sequencing project: providing services to taxonomists for standard genome sequencing and annotation.</title>
        <authorList>
            <consortium name="The Broad Institute Genomics Platform"/>
            <consortium name="The Broad Institute Genome Sequencing Center for Infectious Disease"/>
            <person name="Wu L."/>
            <person name="Ma J."/>
        </authorList>
    </citation>
    <scope>NUCLEOTIDE SEQUENCE [LARGE SCALE GENOMIC DNA]</scope>
    <source>
        <strain evidence="6">CGMCC 1.11013</strain>
    </source>
</reference>
<evidence type="ECO:0000313" key="6">
    <source>
        <dbReference type="Proteomes" id="UP000597138"/>
    </source>
</evidence>
<name>A0A069P3K6_9BURK</name>
<evidence type="ECO:0000256" key="2">
    <source>
        <dbReference type="SAM" id="SignalP"/>
    </source>
</evidence>